<protein>
    <submittedName>
        <fullName evidence="2">Uncharacterized protein</fullName>
    </submittedName>
</protein>
<organism evidence="1 2">
    <name type="scientific">Meloidogyne javanica</name>
    <name type="common">Root-knot nematode worm</name>
    <dbReference type="NCBI Taxonomy" id="6303"/>
    <lineage>
        <taxon>Eukaryota</taxon>
        <taxon>Metazoa</taxon>
        <taxon>Ecdysozoa</taxon>
        <taxon>Nematoda</taxon>
        <taxon>Chromadorea</taxon>
        <taxon>Rhabditida</taxon>
        <taxon>Tylenchina</taxon>
        <taxon>Tylenchomorpha</taxon>
        <taxon>Tylenchoidea</taxon>
        <taxon>Meloidogynidae</taxon>
        <taxon>Meloidogyninae</taxon>
        <taxon>Meloidogyne</taxon>
        <taxon>Meloidogyne incognita group</taxon>
    </lineage>
</organism>
<keyword evidence="1" id="KW-1185">Reference proteome</keyword>
<dbReference type="Proteomes" id="UP000887561">
    <property type="component" value="Unplaced"/>
</dbReference>
<name>A0A915NDT7_MELJA</name>
<reference evidence="2" key="1">
    <citation type="submission" date="2022-11" db="UniProtKB">
        <authorList>
            <consortium name="WormBaseParasite"/>
        </authorList>
    </citation>
    <scope>IDENTIFICATION</scope>
</reference>
<sequence>MSLTIIDTINISPALRKYLLLWSELAFISGPALDDYEEEYMRKRRLVKDSISPGIEGNFNRFITLHIKVENGQYNNLYEWNNMYLNGKYEPDQIRNCSIKLSKKSSKFKRDRKFLTKLLNRYMIYDLNIGYRNGYPTFKEALIVFNI</sequence>
<evidence type="ECO:0000313" key="2">
    <source>
        <dbReference type="WBParaSite" id="scaffold9592_cov160.g14109"/>
    </source>
</evidence>
<proteinExistence type="predicted"/>
<evidence type="ECO:0000313" key="1">
    <source>
        <dbReference type="Proteomes" id="UP000887561"/>
    </source>
</evidence>
<accession>A0A915NDT7</accession>
<dbReference type="WBParaSite" id="scaffold9592_cov160.g14109">
    <property type="protein sequence ID" value="scaffold9592_cov160.g14109"/>
    <property type="gene ID" value="scaffold9592_cov160.g14109"/>
</dbReference>
<dbReference type="AlphaFoldDB" id="A0A915NDT7"/>